<feature type="chain" id="PRO_5018202081" evidence="1">
    <location>
        <begin position="20"/>
        <end position="68"/>
    </location>
</feature>
<accession>A0A3M7R0C2</accession>
<protein>
    <submittedName>
        <fullName evidence="2">Uncharacterized protein</fullName>
    </submittedName>
</protein>
<keyword evidence="1" id="KW-0732">Signal</keyword>
<evidence type="ECO:0000313" key="3">
    <source>
        <dbReference type="Proteomes" id="UP000276133"/>
    </source>
</evidence>
<keyword evidence="3" id="KW-1185">Reference proteome</keyword>
<feature type="signal peptide" evidence="1">
    <location>
        <begin position="1"/>
        <end position="19"/>
    </location>
</feature>
<reference evidence="2 3" key="1">
    <citation type="journal article" date="2018" name="Sci. Rep.">
        <title>Genomic signatures of local adaptation to the degree of environmental predictability in rotifers.</title>
        <authorList>
            <person name="Franch-Gras L."/>
            <person name="Hahn C."/>
            <person name="Garcia-Roger E.M."/>
            <person name="Carmona M.J."/>
            <person name="Serra M."/>
            <person name="Gomez A."/>
        </authorList>
    </citation>
    <scope>NUCLEOTIDE SEQUENCE [LARGE SCALE GENOMIC DNA]</scope>
    <source>
        <strain evidence="2">HYR1</strain>
    </source>
</reference>
<sequence length="68" mass="8220">MLVFMWLIAFWSGWFHARTENLSQKIIKVGFKKIVKKEKLRAFGNNNLNKTYNFRREKTLDTTLQIQK</sequence>
<dbReference type="Proteomes" id="UP000276133">
    <property type="component" value="Unassembled WGS sequence"/>
</dbReference>
<organism evidence="2 3">
    <name type="scientific">Brachionus plicatilis</name>
    <name type="common">Marine rotifer</name>
    <name type="synonym">Brachionus muelleri</name>
    <dbReference type="NCBI Taxonomy" id="10195"/>
    <lineage>
        <taxon>Eukaryota</taxon>
        <taxon>Metazoa</taxon>
        <taxon>Spiralia</taxon>
        <taxon>Gnathifera</taxon>
        <taxon>Rotifera</taxon>
        <taxon>Eurotatoria</taxon>
        <taxon>Monogononta</taxon>
        <taxon>Pseudotrocha</taxon>
        <taxon>Ploima</taxon>
        <taxon>Brachionidae</taxon>
        <taxon>Brachionus</taxon>
    </lineage>
</organism>
<comment type="caution">
    <text evidence="2">The sequence shown here is derived from an EMBL/GenBank/DDBJ whole genome shotgun (WGS) entry which is preliminary data.</text>
</comment>
<evidence type="ECO:0000313" key="2">
    <source>
        <dbReference type="EMBL" id="RNA16814.1"/>
    </source>
</evidence>
<name>A0A3M7R0C2_BRAPC</name>
<dbReference type="AlphaFoldDB" id="A0A3M7R0C2"/>
<proteinExistence type="predicted"/>
<evidence type="ECO:0000256" key="1">
    <source>
        <dbReference type="SAM" id="SignalP"/>
    </source>
</evidence>
<dbReference type="EMBL" id="REGN01004617">
    <property type="protein sequence ID" value="RNA16814.1"/>
    <property type="molecule type" value="Genomic_DNA"/>
</dbReference>
<gene>
    <name evidence="2" type="ORF">BpHYR1_050189</name>
</gene>